<protein>
    <recommendedName>
        <fullName evidence="3">Tetratricopeptide repeat protein</fullName>
    </recommendedName>
</protein>
<sequence length="117" mass="12047">MLAFDAGRAGDAVADLDSALALSDDAELRANRALALQSLGEHRRAVADLDRALAVLDGDADPELLYLRGVSRFGLADDVGGAADWRAYCAAYGPGDTTPHAEAIRARAGAAPREGAA</sequence>
<evidence type="ECO:0000313" key="1">
    <source>
        <dbReference type="EMBL" id="MEB3961400.1"/>
    </source>
</evidence>
<dbReference type="SUPFAM" id="SSF48452">
    <property type="entry name" value="TPR-like"/>
    <property type="match status" value="1"/>
</dbReference>
<dbReference type="EMBL" id="JAOZYB010000090">
    <property type="protein sequence ID" value="MEB3961400.1"/>
    <property type="molecule type" value="Genomic_DNA"/>
</dbReference>
<gene>
    <name evidence="1" type="ORF">OKJ48_14250</name>
</gene>
<dbReference type="Gene3D" id="1.25.40.10">
    <property type="entry name" value="Tetratricopeptide repeat domain"/>
    <property type="match status" value="1"/>
</dbReference>
<evidence type="ECO:0008006" key="3">
    <source>
        <dbReference type="Google" id="ProtNLM"/>
    </source>
</evidence>
<dbReference type="InterPro" id="IPR011990">
    <property type="entry name" value="TPR-like_helical_dom_sf"/>
</dbReference>
<accession>A0ABU6CBZ0</accession>
<organism evidence="1 2">
    <name type="scientific">Streptomyces kunmingensis</name>
    <dbReference type="NCBI Taxonomy" id="68225"/>
    <lineage>
        <taxon>Bacteria</taxon>
        <taxon>Bacillati</taxon>
        <taxon>Actinomycetota</taxon>
        <taxon>Actinomycetes</taxon>
        <taxon>Kitasatosporales</taxon>
        <taxon>Streptomycetaceae</taxon>
        <taxon>Streptomyces</taxon>
    </lineage>
</organism>
<name>A0ABU6CBZ0_9ACTN</name>
<dbReference type="RefSeq" id="WP_324768671.1">
    <property type="nucleotide sequence ID" value="NZ_BAAATS010000040.1"/>
</dbReference>
<reference evidence="1 2" key="1">
    <citation type="submission" date="2022-10" db="EMBL/GenBank/DDBJ databases">
        <authorList>
            <person name="Xie J."/>
            <person name="Shen N."/>
        </authorList>
    </citation>
    <scope>NUCLEOTIDE SEQUENCE [LARGE SCALE GENOMIC DNA]</scope>
    <source>
        <strain evidence="1 2">DSM 41681</strain>
    </source>
</reference>
<keyword evidence="2" id="KW-1185">Reference proteome</keyword>
<proteinExistence type="predicted"/>
<dbReference type="Proteomes" id="UP001352223">
    <property type="component" value="Unassembled WGS sequence"/>
</dbReference>
<comment type="caution">
    <text evidence="1">The sequence shown here is derived from an EMBL/GenBank/DDBJ whole genome shotgun (WGS) entry which is preliminary data.</text>
</comment>
<evidence type="ECO:0000313" key="2">
    <source>
        <dbReference type="Proteomes" id="UP001352223"/>
    </source>
</evidence>